<dbReference type="Proteomes" id="UP000319557">
    <property type="component" value="Chromosome"/>
</dbReference>
<evidence type="ECO:0000313" key="1">
    <source>
        <dbReference type="EMBL" id="QDS89516.1"/>
    </source>
</evidence>
<accession>A0A517M3Q8</accession>
<organism evidence="1 2">
    <name type="scientific">Rosistilla ulvae</name>
    <dbReference type="NCBI Taxonomy" id="1930277"/>
    <lineage>
        <taxon>Bacteria</taxon>
        <taxon>Pseudomonadati</taxon>
        <taxon>Planctomycetota</taxon>
        <taxon>Planctomycetia</taxon>
        <taxon>Pirellulales</taxon>
        <taxon>Pirellulaceae</taxon>
        <taxon>Rosistilla</taxon>
    </lineage>
</organism>
<dbReference type="OrthoDB" id="9800707at2"/>
<proteinExistence type="predicted"/>
<keyword evidence="2" id="KW-1185">Reference proteome</keyword>
<dbReference type="EMBL" id="CP036261">
    <property type="protein sequence ID" value="QDS89516.1"/>
    <property type="molecule type" value="Genomic_DNA"/>
</dbReference>
<gene>
    <name evidence="1" type="ORF">EC9_37160</name>
</gene>
<dbReference type="AlphaFoldDB" id="A0A517M3Q8"/>
<dbReference type="KEGG" id="ruv:EC9_37160"/>
<evidence type="ECO:0000313" key="2">
    <source>
        <dbReference type="Proteomes" id="UP000319557"/>
    </source>
</evidence>
<reference evidence="1 2" key="1">
    <citation type="submission" date="2019-02" db="EMBL/GenBank/DDBJ databases">
        <title>Deep-cultivation of Planctomycetes and their phenomic and genomic characterization uncovers novel biology.</title>
        <authorList>
            <person name="Wiegand S."/>
            <person name="Jogler M."/>
            <person name="Boedeker C."/>
            <person name="Pinto D."/>
            <person name="Vollmers J."/>
            <person name="Rivas-Marin E."/>
            <person name="Kohn T."/>
            <person name="Peeters S.H."/>
            <person name="Heuer A."/>
            <person name="Rast P."/>
            <person name="Oberbeckmann S."/>
            <person name="Bunk B."/>
            <person name="Jeske O."/>
            <person name="Meyerdierks A."/>
            <person name="Storesund J.E."/>
            <person name="Kallscheuer N."/>
            <person name="Luecker S."/>
            <person name="Lage O.M."/>
            <person name="Pohl T."/>
            <person name="Merkel B.J."/>
            <person name="Hornburger P."/>
            <person name="Mueller R.-W."/>
            <person name="Bruemmer F."/>
            <person name="Labrenz M."/>
            <person name="Spormann A.M."/>
            <person name="Op den Camp H."/>
            <person name="Overmann J."/>
            <person name="Amann R."/>
            <person name="Jetten M.S.M."/>
            <person name="Mascher T."/>
            <person name="Medema M.H."/>
            <person name="Devos D.P."/>
            <person name="Kaster A.-K."/>
            <person name="Ovreas L."/>
            <person name="Rohde M."/>
            <person name="Galperin M.Y."/>
            <person name="Jogler C."/>
        </authorList>
    </citation>
    <scope>NUCLEOTIDE SEQUENCE [LARGE SCALE GENOMIC DNA]</scope>
    <source>
        <strain evidence="1 2">EC9</strain>
    </source>
</reference>
<name>A0A517M3Q8_9BACT</name>
<protein>
    <submittedName>
        <fullName evidence="1">Uncharacterized protein</fullName>
    </submittedName>
</protein>
<sequence>MSLQELENTIAKLPPDEFAKFREWFWEFDSAQFDKRIETDANDGRLDSLADAALRDRANGKSTPL</sequence>